<keyword evidence="4 10" id="KW-0132">Cell division</keyword>
<keyword evidence="14" id="KW-1185">Reference proteome</keyword>
<dbReference type="GO" id="GO:0051301">
    <property type="term" value="P:cell division"/>
    <property type="evidence" value="ECO:0007669"/>
    <property type="project" value="UniProtKB-KW"/>
</dbReference>
<dbReference type="GO" id="GO:0003677">
    <property type="term" value="F:DNA binding"/>
    <property type="evidence" value="ECO:0007669"/>
    <property type="project" value="UniProtKB-UniRule"/>
</dbReference>
<dbReference type="Pfam" id="PF02899">
    <property type="entry name" value="Phage_int_SAM_1"/>
    <property type="match status" value="1"/>
</dbReference>
<feature type="active site" evidence="10">
    <location>
        <position position="270"/>
    </location>
</feature>
<dbReference type="PANTHER" id="PTHR30349:SF81">
    <property type="entry name" value="TYROSINE RECOMBINASE XERC"/>
    <property type="match status" value="1"/>
</dbReference>
<evidence type="ECO:0000256" key="7">
    <source>
        <dbReference type="ARBA" id="ARBA00023125"/>
    </source>
</evidence>
<keyword evidence="7 10" id="KW-0238">DNA-binding</keyword>
<comment type="similarity">
    <text evidence="10">Belongs to the 'phage' integrase family. XerC subfamily.</text>
</comment>
<dbReference type="GO" id="GO:0007059">
    <property type="term" value="P:chromosome segregation"/>
    <property type="evidence" value="ECO:0007669"/>
    <property type="project" value="UniProtKB-UniRule"/>
</dbReference>
<dbReference type="Pfam" id="PF00589">
    <property type="entry name" value="Phage_integrase"/>
    <property type="match status" value="1"/>
</dbReference>
<dbReference type="InterPro" id="IPR010998">
    <property type="entry name" value="Integrase_recombinase_N"/>
</dbReference>
<dbReference type="InterPro" id="IPR050090">
    <property type="entry name" value="Tyrosine_recombinase_XerCD"/>
</dbReference>
<evidence type="ECO:0000256" key="10">
    <source>
        <dbReference type="HAMAP-Rule" id="MF_01808"/>
    </source>
</evidence>
<evidence type="ECO:0000256" key="4">
    <source>
        <dbReference type="ARBA" id="ARBA00022618"/>
    </source>
</evidence>
<dbReference type="GO" id="GO:0006313">
    <property type="term" value="P:DNA transposition"/>
    <property type="evidence" value="ECO:0007669"/>
    <property type="project" value="UniProtKB-UniRule"/>
</dbReference>
<evidence type="ECO:0000259" key="12">
    <source>
        <dbReference type="PROSITE" id="PS51900"/>
    </source>
</evidence>
<dbReference type="Gene3D" id="1.10.443.10">
    <property type="entry name" value="Intergrase catalytic core"/>
    <property type="match status" value="1"/>
</dbReference>
<dbReference type="PANTHER" id="PTHR30349">
    <property type="entry name" value="PHAGE INTEGRASE-RELATED"/>
    <property type="match status" value="1"/>
</dbReference>
<protein>
    <recommendedName>
        <fullName evidence="10">Tyrosine recombinase XerC</fullName>
    </recommendedName>
</protein>
<feature type="active site" description="O-(3'-phospho-DNA)-tyrosine intermediate" evidence="10">
    <location>
        <position position="279"/>
    </location>
</feature>
<dbReference type="RefSeq" id="WP_105217084.1">
    <property type="nucleotide sequence ID" value="NZ_CP027062.1"/>
</dbReference>
<dbReference type="NCBIfam" id="NF001399">
    <property type="entry name" value="PRK00283.1"/>
    <property type="match status" value="1"/>
</dbReference>
<feature type="active site" evidence="10">
    <location>
        <position position="244"/>
    </location>
</feature>
<keyword evidence="5 10" id="KW-0159">Chromosome partition</keyword>
<dbReference type="InterPro" id="IPR011010">
    <property type="entry name" value="DNA_brk_join_enz"/>
</dbReference>
<keyword evidence="9 10" id="KW-0131">Cell cycle</keyword>
<keyword evidence="8 10" id="KW-0233">DNA recombination</keyword>
<dbReference type="InterPro" id="IPR004107">
    <property type="entry name" value="Integrase_SAM-like_N"/>
</dbReference>
<dbReference type="Gene3D" id="1.10.150.130">
    <property type="match status" value="1"/>
</dbReference>
<evidence type="ECO:0000256" key="8">
    <source>
        <dbReference type="ARBA" id="ARBA00023172"/>
    </source>
</evidence>
<gene>
    <name evidence="13" type="primary">xerD</name>
    <name evidence="10" type="synonym">xerC</name>
    <name evidence="13" type="ORF">C5O00_12015</name>
</gene>
<dbReference type="NCBIfam" id="NF040815">
    <property type="entry name" value="recomb_XerA_Arch"/>
    <property type="match status" value="1"/>
</dbReference>
<dbReference type="KEGG" id="aue:C5O00_12015"/>
<evidence type="ECO:0000256" key="5">
    <source>
        <dbReference type="ARBA" id="ARBA00022829"/>
    </source>
</evidence>
<evidence type="ECO:0000256" key="9">
    <source>
        <dbReference type="ARBA" id="ARBA00023306"/>
    </source>
</evidence>
<comment type="similarity">
    <text evidence="2">Belongs to the 'phage' integrase family. XerD subfamily.</text>
</comment>
<dbReference type="InterPro" id="IPR023009">
    <property type="entry name" value="Tyrosine_recombinase_XerC/XerD"/>
</dbReference>
<feature type="domain" description="Tyr recombinase" evidence="11">
    <location>
        <begin position="108"/>
        <end position="292"/>
    </location>
</feature>
<reference evidence="13 14" key="1">
    <citation type="submission" date="2018-02" db="EMBL/GenBank/DDBJ databases">
        <title>Genomic analysis of the strain RR4-38 isolated from a seawater recirculating aquaculture system.</title>
        <authorList>
            <person name="Kim Y.-S."/>
            <person name="Jang Y.H."/>
            <person name="Kim K.-H."/>
        </authorList>
    </citation>
    <scope>NUCLEOTIDE SEQUENCE [LARGE SCALE GENOMIC DNA]</scope>
    <source>
        <strain evidence="13 14">RR4-38</strain>
    </source>
</reference>
<dbReference type="InterPro" id="IPR044068">
    <property type="entry name" value="CB"/>
</dbReference>
<keyword evidence="6 10" id="KW-0229">DNA integration</keyword>
<dbReference type="InterPro" id="IPR002104">
    <property type="entry name" value="Integrase_catalytic"/>
</dbReference>
<accession>A0A2S0HZ39</accession>
<dbReference type="Proteomes" id="UP000238442">
    <property type="component" value="Chromosome"/>
</dbReference>
<feature type="active site" evidence="10">
    <location>
        <position position="172"/>
    </location>
</feature>
<dbReference type="PROSITE" id="PS51900">
    <property type="entry name" value="CB"/>
    <property type="match status" value="1"/>
</dbReference>
<dbReference type="PROSITE" id="PS51898">
    <property type="entry name" value="TYR_RECOMBINASE"/>
    <property type="match status" value="1"/>
</dbReference>
<feature type="active site" evidence="10">
    <location>
        <position position="247"/>
    </location>
</feature>
<dbReference type="HAMAP" id="MF_01808">
    <property type="entry name" value="Recomb_XerC_XerD"/>
    <property type="match status" value="1"/>
</dbReference>
<evidence type="ECO:0000313" key="13">
    <source>
        <dbReference type="EMBL" id="AVI51844.1"/>
    </source>
</evidence>
<comment type="function">
    <text evidence="10">Site-specific tyrosine recombinase, which acts by catalyzing the cutting and rejoining of the recombining DNA molecules. The XerC-XerD complex is essential to convert dimers of the bacterial chromosome into monomers to permit their segregation at cell division. It also contributes to the segregational stability of plasmids.</text>
</comment>
<dbReference type="EMBL" id="CP027062">
    <property type="protein sequence ID" value="AVI51844.1"/>
    <property type="molecule type" value="Genomic_DNA"/>
</dbReference>
<dbReference type="InterPro" id="IPR011932">
    <property type="entry name" value="Recomb_XerD"/>
</dbReference>
<dbReference type="SUPFAM" id="SSF56349">
    <property type="entry name" value="DNA breaking-rejoining enzymes"/>
    <property type="match status" value="1"/>
</dbReference>
<evidence type="ECO:0000256" key="2">
    <source>
        <dbReference type="ARBA" id="ARBA00010450"/>
    </source>
</evidence>
<feature type="domain" description="Core-binding (CB)" evidence="12">
    <location>
        <begin position="1"/>
        <end position="87"/>
    </location>
</feature>
<dbReference type="CDD" id="cd00798">
    <property type="entry name" value="INT_XerDC_C"/>
    <property type="match status" value="1"/>
</dbReference>
<comment type="subunit">
    <text evidence="10">Forms a cyclic heterotetrameric complex composed of two molecules of XerC and two molecules of XerD.</text>
</comment>
<dbReference type="GO" id="GO:0009037">
    <property type="term" value="F:tyrosine-based site-specific recombinase activity"/>
    <property type="evidence" value="ECO:0007669"/>
    <property type="project" value="UniProtKB-UniRule"/>
</dbReference>
<keyword evidence="3 10" id="KW-0963">Cytoplasm</keyword>
<proteinExistence type="inferred from homology"/>
<comment type="subcellular location">
    <subcellularLocation>
        <location evidence="1 10">Cytoplasm</location>
    </subcellularLocation>
</comment>
<evidence type="ECO:0000313" key="14">
    <source>
        <dbReference type="Proteomes" id="UP000238442"/>
    </source>
</evidence>
<name>A0A2S0HZ39_9FLAO</name>
<feature type="active site" evidence="10">
    <location>
        <position position="148"/>
    </location>
</feature>
<dbReference type="AlphaFoldDB" id="A0A2S0HZ39"/>
<evidence type="ECO:0000256" key="6">
    <source>
        <dbReference type="ARBA" id="ARBA00022908"/>
    </source>
</evidence>
<evidence type="ECO:0000259" key="11">
    <source>
        <dbReference type="PROSITE" id="PS51898"/>
    </source>
</evidence>
<evidence type="ECO:0000256" key="1">
    <source>
        <dbReference type="ARBA" id="ARBA00004496"/>
    </source>
</evidence>
<organism evidence="13 14">
    <name type="scientific">Pukyongia salina</name>
    <dbReference type="NCBI Taxonomy" id="2094025"/>
    <lineage>
        <taxon>Bacteria</taxon>
        <taxon>Pseudomonadati</taxon>
        <taxon>Bacteroidota</taxon>
        <taxon>Flavobacteriia</taxon>
        <taxon>Flavobacteriales</taxon>
        <taxon>Flavobacteriaceae</taxon>
        <taxon>Pukyongia</taxon>
    </lineage>
</organism>
<dbReference type="GO" id="GO:0005737">
    <property type="term" value="C:cytoplasm"/>
    <property type="evidence" value="ECO:0007669"/>
    <property type="project" value="UniProtKB-SubCell"/>
</dbReference>
<dbReference type="InterPro" id="IPR013762">
    <property type="entry name" value="Integrase-like_cat_sf"/>
</dbReference>
<dbReference type="OrthoDB" id="9801717at2"/>
<evidence type="ECO:0000256" key="3">
    <source>
        <dbReference type="ARBA" id="ARBA00022490"/>
    </source>
</evidence>
<sequence>MKWQNLRKDYVNYLRLERGLSENSILNYSRDIKKLENWLTENEIDTSPKSISEEIVQQFIYEVARKVNPRSQSRLISGLRGFFNYLVFEDYRKDNPMELIESPKTGRTLPDTLSTNEIDQLIGAIDLSLPQGERNRAIIETLYGCGLRVSELIGLKISDLFFDEGFIKVTGKGDKQRFVPIGAHTIKYIDLYREGVRVHEKIQAEAADTLFLNRRGKALTRAMIFTIVKQLAEKAGIKKNISPHTFRHSFATHLLANGADLRAIQQMLGHESITTTEVYTHIDKRHLTEVINRYHPRKEP</sequence>
<dbReference type="NCBIfam" id="TIGR02225">
    <property type="entry name" value="recomb_XerD"/>
    <property type="match status" value="1"/>
</dbReference>